<evidence type="ECO:0000313" key="3">
    <source>
        <dbReference type="Proteomes" id="UP000294543"/>
    </source>
</evidence>
<feature type="transmembrane region" description="Helical" evidence="1">
    <location>
        <begin position="32"/>
        <end position="53"/>
    </location>
</feature>
<proteinExistence type="predicted"/>
<reference evidence="2 3" key="1">
    <citation type="submission" date="2019-03" db="EMBL/GenBank/DDBJ databases">
        <title>Draft genome sequences of novel Actinobacteria.</title>
        <authorList>
            <person name="Sahin N."/>
            <person name="Ay H."/>
            <person name="Saygin H."/>
        </authorList>
    </citation>
    <scope>NUCLEOTIDE SEQUENCE [LARGE SCALE GENOMIC DNA]</scope>
    <source>
        <strain evidence="2 3">KC712</strain>
    </source>
</reference>
<dbReference type="Proteomes" id="UP000294543">
    <property type="component" value="Unassembled WGS sequence"/>
</dbReference>
<evidence type="ECO:0000256" key="1">
    <source>
        <dbReference type="SAM" id="Phobius"/>
    </source>
</evidence>
<dbReference type="AlphaFoldDB" id="A0A4R4VGD1"/>
<keyword evidence="1" id="KW-1133">Transmembrane helix</keyword>
<name>A0A4R4VGD1_9ACTN</name>
<accession>A0A4R4VGD1</accession>
<organism evidence="2 3">
    <name type="scientific">Nonomuraea diastatica</name>
    <dbReference type="NCBI Taxonomy" id="1848329"/>
    <lineage>
        <taxon>Bacteria</taxon>
        <taxon>Bacillati</taxon>
        <taxon>Actinomycetota</taxon>
        <taxon>Actinomycetes</taxon>
        <taxon>Streptosporangiales</taxon>
        <taxon>Streptosporangiaceae</taxon>
        <taxon>Nonomuraea</taxon>
    </lineage>
</organism>
<dbReference type="EMBL" id="SMKP01000379">
    <property type="protein sequence ID" value="TDD01204.1"/>
    <property type="molecule type" value="Genomic_DNA"/>
</dbReference>
<comment type="caution">
    <text evidence="2">The sequence shown here is derived from an EMBL/GenBank/DDBJ whole genome shotgun (WGS) entry which is preliminary data.</text>
</comment>
<gene>
    <name evidence="2" type="ORF">E1294_51680</name>
</gene>
<feature type="transmembrane region" description="Helical" evidence="1">
    <location>
        <begin position="7"/>
        <end position="26"/>
    </location>
</feature>
<keyword evidence="3" id="KW-1185">Reference proteome</keyword>
<protein>
    <submittedName>
        <fullName evidence="2">Uncharacterized protein</fullName>
    </submittedName>
</protein>
<keyword evidence="1" id="KW-0472">Membrane</keyword>
<evidence type="ECO:0000313" key="2">
    <source>
        <dbReference type="EMBL" id="TDD01204.1"/>
    </source>
</evidence>
<keyword evidence="1" id="KW-0812">Transmembrane</keyword>
<sequence>MPDVPRLPNPAALAIGWLTVLIVWEIEQALDLQGPLAAVAALLISCVPAALVARKCRRGAITAFGGRR</sequence>
<dbReference type="RefSeq" id="WP_132520636.1">
    <property type="nucleotide sequence ID" value="NZ_SMKP01000379.1"/>
</dbReference>